<comment type="caution">
    <text evidence="8">The sequence shown here is derived from an EMBL/GenBank/DDBJ whole genome shotgun (WGS) entry which is preliminary data.</text>
</comment>
<dbReference type="PANTHER" id="PTHR30386:SF26">
    <property type="entry name" value="TRANSPORT PROTEIN COMB"/>
    <property type="match status" value="1"/>
</dbReference>
<dbReference type="EMBL" id="JACVDC010000001">
    <property type="protein sequence ID" value="MBC9794395.1"/>
    <property type="molecule type" value="Genomic_DNA"/>
</dbReference>
<name>A0A926Q275_9FLAO</name>
<evidence type="ECO:0000256" key="4">
    <source>
        <dbReference type="ARBA" id="ARBA00023136"/>
    </source>
</evidence>
<dbReference type="InterPro" id="IPR050739">
    <property type="entry name" value="MFP"/>
</dbReference>
<keyword evidence="4 6" id="KW-0472">Membrane</keyword>
<feature type="domain" description="AprE-like beta-barrel" evidence="7">
    <location>
        <begin position="271"/>
        <end position="359"/>
    </location>
</feature>
<dbReference type="Proteomes" id="UP000653730">
    <property type="component" value="Unassembled WGS sequence"/>
</dbReference>
<organism evidence="8 9">
    <name type="scientific">Sinomicrobium weinanense</name>
    <dbReference type="NCBI Taxonomy" id="2842200"/>
    <lineage>
        <taxon>Bacteria</taxon>
        <taxon>Pseudomonadati</taxon>
        <taxon>Bacteroidota</taxon>
        <taxon>Flavobacteriia</taxon>
        <taxon>Flavobacteriales</taxon>
        <taxon>Flavobacteriaceae</taxon>
        <taxon>Sinomicrobium</taxon>
    </lineage>
</organism>
<dbReference type="GO" id="GO:0016020">
    <property type="term" value="C:membrane"/>
    <property type="evidence" value="ECO:0007669"/>
    <property type="project" value="UniProtKB-SubCell"/>
</dbReference>
<reference evidence="8 9" key="1">
    <citation type="submission" date="2020-09" db="EMBL/GenBank/DDBJ databases">
        <title>Sinomicrobium weinanense sp. nov., a halophilic bacteria isolated from saline-alkali soil.</title>
        <authorList>
            <person name="Wu P."/>
            <person name="Ren H."/>
            <person name="Mei Y."/>
            <person name="Liang Y."/>
            <person name="Chen Z."/>
        </authorList>
    </citation>
    <scope>NUCLEOTIDE SEQUENCE [LARGE SCALE GENOMIC DNA]</scope>
    <source>
        <strain evidence="8 9">FJxs</strain>
    </source>
</reference>
<evidence type="ECO:0000256" key="3">
    <source>
        <dbReference type="ARBA" id="ARBA00022989"/>
    </source>
</evidence>
<keyword evidence="5" id="KW-0175">Coiled coil</keyword>
<keyword evidence="9" id="KW-1185">Reference proteome</keyword>
<keyword evidence="3 6" id="KW-1133">Transmembrane helix</keyword>
<evidence type="ECO:0000256" key="6">
    <source>
        <dbReference type="SAM" id="Phobius"/>
    </source>
</evidence>
<dbReference type="Pfam" id="PF26002">
    <property type="entry name" value="Beta-barrel_AprE"/>
    <property type="match status" value="1"/>
</dbReference>
<comment type="subcellular location">
    <subcellularLocation>
        <location evidence="1">Membrane</location>
        <topology evidence="1">Single-pass membrane protein</topology>
    </subcellularLocation>
</comment>
<evidence type="ECO:0000313" key="8">
    <source>
        <dbReference type="EMBL" id="MBC9794395.1"/>
    </source>
</evidence>
<accession>A0A926Q275</accession>
<keyword evidence="2 6" id="KW-0812">Transmembrane</keyword>
<feature type="transmembrane region" description="Helical" evidence="6">
    <location>
        <begin position="26"/>
        <end position="46"/>
    </location>
</feature>
<dbReference type="InterPro" id="IPR058982">
    <property type="entry name" value="Beta-barrel_AprE"/>
</dbReference>
<evidence type="ECO:0000256" key="5">
    <source>
        <dbReference type="SAM" id="Coils"/>
    </source>
</evidence>
<feature type="coiled-coil region" evidence="5">
    <location>
        <begin position="143"/>
        <end position="170"/>
    </location>
</feature>
<dbReference type="Gene3D" id="2.40.30.170">
    <property type="match status" value="1"/>
</dbReference>
<proteinExistence type="predicted"/>
<dbReference type="PANTHER" id="PTHR30386">
    <property type="entry name" value="MEMBRANE FUSION SUBUNIT OF EMRAB-TOLC MULTIDRUG EFFLUX PUMP"/>
    <property type="match status" value="1"/>
</dbReference>
<evidence type="ECO:0000313" key="9">
    <source>
        <dbReference type="Proteomes" id="UP000653730"/>
    </source>
</evidence>
<evidence type="ECO:0000256" key="2">
    <source>
        <dbReference type="ARBA" id="ARBA00022692"/>
    </source>
</evidence>
<gene>
    <name evidence="8" type="ORF">IBL28_00330</name>
</gene>
<protein>
    <submittedName>
        <fullName evidence="8">HlyD family efflux transporter periplasmic adaptor subunit</fullName>
    </submittedName>
</protein>
<evidence type="ECO:0000256" key="1">
    <source>
        <dbReference type="ARBA" id="ARBA00004167"/>
    </source>
</evidence>
<sequence length="385" mass="43859">MEIFPKEIIDSTVEAHHFKLRNRSKIIYTLVLLSVFGALLSLPFIYVDVYTTSRGIIKPESERTMLTLINSGKVAYKNMVDNQKVKAGDTLLILNNEQISDKLSLYRQQIGENRSFVRDLSLLTSGRSVAASQLSSPKYRASYTEYNQKIKELKTRLETTRKDYERHEKLHARKVISNSEYEAKKLEYDMAVSDLQNYRTQQHYQWESEQTSLSNTLKELGSDYNQYNTNNENQVLVAPVSGTLMNVAGIDVGGYVNSGASIAEISPDTELLIECYVTPSDIGLVREAQSITYQIDAFNYNQWGFASGEIMSIGNDIETIDEESAAFRVKCSINENYLKLKNGFKGNLKKGMTLTANFKLTERSLFDLLYDKVDDWLNPSRIQQN</sequence>
<dbReference type="RefSeq" id="WP_187963552.1">
    <property type="nucleotide sequence ID" value="NZ_JACVDC010000001.1"/>
</dbReference>
<dbReference type="AlphaFoldDB" id="A0A926Q275"/>
<evidence type="ECO:0000259" key="7">
    <source>
        <dbReference type="Pfam" id="PF26002"/>
    </source>
</evidence>